<dbReference type="InParanoid" id="A0A7C8IJT8"/>
<dbReference type="CDD" id="cd04301">
    <property type="entry name" value="NAT_SF"/>
    <property type="match status" value="1"/>
</dbReference>
<sequence length="484" mass="53112">MATVDNRISGRLALITGASGGIGAAVARSLWAEGSSLALTGFSKFQAVEDLVQELLSKRVHENQKDGPDILVSNAGYGKRFPGILDVSIEEFDYTININLRASFILTKLAIPHMEAQGWGRIIFVSSIAAIGGGINACHYAASKAGLSGMMKNLAARHAKSGITVNDVAPAMIGDTGMIPDAKHVAGTAGDEITMGTPFITHLEPTRLDGYNPHLPHDKQSSHIPAPYKDAMSVREKVFVKEQACPLEFEHDADDARSCHWVMYASVKMTTEPEERDPDTDLVVRARRSETVTMPIGTLRIPNEDLPPVTSNSNAGNGNAHNGDKKTNENNPPNGNSHGTEPPRQRHRAFSIVDERRMSAAMPFGTDRRTDFHDGKEPYVKLGRLAVLPEFRGHQVAVQLWNAAKKWLRENPTYFNPSVKELGMDTMKVGNADDIPKWNGLICVHAQEAVVKVYERWGFKVDKGMGKFYEEGIPHVGMFQRLEV</sequence>
<name>A0A7C8IJT8_9PEZI</name>
<dbReference type="PRINTS" id="PR00080">
    <property type="entry name" value="SDRFAMILY"/>
</dbReference>
<dbReference type="InterPro" id="IPR000182">
    <property type="entry name" value="GNAT_dom"/>
</dbReference>
<dbReference type="PRINTS" id="PR00081">
    <property type="entry name" value="GDHRDH"/>
</dbReference>
<evidence type="ECO:0000313" key="6">
    <source>
        <dbReference type="EMBL" id="KAF2965466.1"/>
    </source>
</evidence>
<dbReference type="PANTHER" id="PTHR42760:SF127">
    <property type="entry name" value="3-KETOACYL-ACYL CARRIER PROTEIN REDUCTASE-RELATED"/>
    <property type="match status" value="1"/>
</dbReference>
<evidence type="ECO:0000256" key="4">
    <source>
        <dbReference type="SAM" id="MobiDB-lite"/>
    </source>
</evidence>
<comment type="similarity">
    <text evidence="1 3">Belongs to the short-chain dehydrogenases/reductases (SDR) family.</text>
</comment>
<dbReference type="CDD" id="cd05233">
    <property type="entry name" value="SDR_c"/>
    <property type="match status" value="1"/>
</dbReference>
<keyword evidence="7" id="KW-1185">Reference proteome</keyword>
<comment type="caution">
    <text evidence="6">The sequence shown here is derived from an EMBL/GenBank/DDBJ whole genome shotgun (WGS) entry which is preliminary data.</text>
</comment>
<evidence type="ECO:0000256" key="3">
    <source>
        <dbReference type="RuleBase" id="RU000363"/>
    </source>
</evidence>
<dbReference type="PANTHER" id="PTHR42760">
    <property type="entry name" value="SHORT-CHAIN DEHYDROGENASES/REDUCTASES FAMILY MEMBER"/>
    <property type="match status" value="1"/>
</dbReference>
<dbReference type="Pfam" id="PF00583">
    <property type="entry name" value="Acetyltransf_1"/>
    <property type="match status" value="1"/>
</dbReference>
<dbReference type="OrthoDB" id="329272at2759"/>
<organism evidence="6 7">
    <name type="scientific">Xylaria multiplex</name>
    <dbReference type="NCBI Taxonomy" id="323545"/>
    <lineage>
        <taxon>Eukaryota</taxon>
        <taxon>Fungi</taxon>
        <taxon>Dikarya</taxon>
        <taxon>Ascomycota</taxon>
        <taxon>Pezizomycotina</taxon>
        <taxon>Sordariomycetes</taxon>
        <taxon>Xylariomycetidae</taxon>
        <taxon>Xylariales</taxon>
        <taxon>Xylariaceae</taxon>
        <taxon>Xylaria</taxon>
    </lineage>
</organism>
<dbReference type="PROSITE" id="PS00061">
    <property type="entry name" value="ADH_SHORT"/>
    <property type="match status" value="1"/>
</dbReference>
<dbReference type="InterPro" id="IPR016181">
    <property type="entry name" value="Acyl_CoA_acyltransferase"/>
</dbReference>
<gene>
    <name evidence="6" type="ORF">GQX73_g8113</name>
</gene>
<keyword evidence="2" id="KW-0521">NADP</keyword>
<proteinExistence type="inferred from homology"/>
<dbReference type="GO" id="GO:0016747">
    <property type="term" value="F:acyltransferase activity, transferring groups other than amino-acyl groups"/>
    <property type="evidence" value="ECO:0007669"/>
    <property type="project" value="InterPro"/>
</dbReference>
<feature type="region of interest" description="Disordered" evidence="4">
    <location>
        <begin position="294"/>
        <end position="346"/>
    </location>
</feature>
<dbReference type="EMBL" id="WUBL01000115">
    <property type="protein sequence ID" value="KAF2965466.1"/>
    <property type="molecule type" value="Genomic_DNA"/>
</dbReference>
<protein>
    <recommendedName>
        <fullName evidence="5">N-acetyltransferase domain-containing protein</fullName>
    </recommendedName>
</protein>
<dbReference type="AlphaFoldDB" id="A0A7C8IJT8"/>
<dbReference type="SUPFAM" id="SSF55729">
    <property type="entry name" value="Acyl-CoA N-acyltransferases (Nat)"/>
    <property type="match status" value="1"/>
</dbReference>
<evidence type="ECO:0000256" key="1">
    <source>
        <dbReference type="ARBA" id="ARBA00006484"/>
    </source>
</evidence>
<evidence type="ECO:0000256" key="2">
    <source>
        <dbReference type="ARBA" id="ARBA00022857"/>
    </source>
</evidence>
<feature type="domain" description="N-acetyltransferase" evidence="5">
    <location>
        <begin position="294"/>
        <end position="483"/>
    </location>
</feature>
<evidence type="ECO:0000259" key="5">
    <source>
        <dbReference type="PROSITE" id="PS51186"/>
    </source>
</evidence>
<dbReference type="Gene3D" id="3.40.630.30">
    <property type="match status" value="1"/>
</dbReference>
<dbReference type="InterPro" id="IPR020904">
    <property type="entry name" value="Sc_DH/Rdtase_CS"/>
</dbReference>
<dbReference type="GO" id="GO:0016616">
    <property type="term" value="F:oxidoreductase activity, acting on the CH-OH group of donors, NAD or NADP as acceptor"/>
    <property type="evidence" value="ECO:0007669"/>
    <property type="project" value="TreeGrafter"/>
</dbReference>
<dbReference type="Proteomes" id="UP000481858">
    <property type="component" value="Unassembled WGS sequence"/>
</dbReference>
<feature type="compositionally biased region" description="Low complexity" evidence="4">
    <location>
        <begin position="311"/>
        <end position="321"/>
    </location>
</feature>
<dbReference type="SUPFAM" id="SSF51735">
    <property type="entry name" value="NAD(P)-binding Rossmann-fold domains"/>
    <property type="match status" value="1"/>
</dbReference>
<dbReference type="InterPro" id="IPR002347">
    <property type="entry name" value="SDR_fam"/>
</dbReference>
<dbReference type="Pfam" id="PF00106">
    <property type="entry name" value="adh_short"/>
    <property type="match status" value="1"/>
</dbReference>
<dbReference type="InterPro" id="IPR036291">
    <property type="entry name" value="NAD(P)-bd_dom_sf"/>
</dbReference>
<evidence type="ECO:0000313" key="7">
    <source>
        <dbReference type="Proteomes" id="UP000481858"/>
    </source>
</evidence>
<dbReference type="Gene3D" id="3.40.50.720">
    <property type="entry name" value="NAD(P)-binding Rossmann-like Domain"/>
    <property type="match status" value="1"/>
</dbReference>
<dbReference type="GO" id="GO:0048038">
    <property type="term" value="F:quinone binding"/>
    <property type="evidence" value="ECO:0007669"/>
    <property type="project" value="TreeGrafter"/>
</dbReference>
<feature type="compositionally biased region" description="Polar residues" evidence="4">
    <location>
        <begin position="329"/>
        <end position="339"/>
    </location>
</feature>
<accession>A0A7C8IJT8</accession>
<dbReference type="GO" id="GO:0006633">
    <property type="term" value="P:fatty acid biosynthetic process"/>
    <property type="evidence" value="ECO:0007669"/>
    <property type="project" value="TreeGrafter"/>
</dbReference>
<reference evidence="6 7" key="1">
    <citation type="submission" date="2019-12" db="EMBL/GenBank/DDBJ databases">
        <title>Draft genome sequence of the ascomycete Xylaria multiplex DSM 110363.</title>
        <authorList>
            <person name="Buettner E."/>
            <person name="Kellner H."/>
        </authorList>
    </citation>
    <scope>NUCLEOTIDE SEQUENCE [LARGE SCALE GENOMIC DNA]</scope>
    <source>
        <strain evidence="6 7">DSM 110363</strain>
    </source>
</reference>
<dbReference type="PROSITE" id="PS51186">
    <property type="entry name" value="GNAT"/>
    <property type="match status" value="1"/>
</dbReference>